<protein>
    <submittedName>
        <fullName evidence="1">Uncharacterized protein</fullName>
    </submittedName>
</protein>
<organism evidence="1 2">
    <name type="scientific">Leisingera daeponensis</name>
    <dbReference type="NCBI Taxonomy" id="405746"/>
    <lineage>
        <taxon>Bacteria</taxon>
        <taxon>Pseudomonadati</taxon>
        <taxon>Pseudomonadota</taxon>
        <taxon>Alphaproteobacteria</taxon>
        <taxon>Rhodobacterales</taxon>
        <taxon>Roseobacteraceae</taxon>
        <taxon>Leisingera</taxon>
    </lineage>
</organism>
<dbReference type="Proteomes" id="UP000766629">
    <property type="component" value="Unassembled WGS sequence"/>
</dbReference>
<evidence type="ECO:0000313" key="1">
    <source>
        <dbReference type="EMBL" id="MBY6138523.1"/>
    </source>
</evidence>
<name>A0ABS7NBE5_9RHOB</name>
<reference evidence="1 2" key="1">
    <citation type="submission" date="2021-06" db="EMBL/GenBank/DDBJ databases">
        <title>50 bacteria genomes isolated from Dapeng, Shenzhen, China.</title>
        <authorList>
            <person name="Zheng W."/>
            <person name="Yu S."/>
            <person name="Huang Y."/>
        </authorList>
    </citation>
    <scope>NUCLEOTIDE SEQUENCE [LARGE SCALE GENOMIC DNA]</scope>
    <source>
        <strain evidence="1 2">DP1N14-2</strain>
    </source>
</reference>
<sequence>MALVYPLALSGFMDLLRVQEVRLDLDRPLQMNSLHGGELLTAEVAPPYWRGSIALAPMASRAADEVLTLLAALSVPGRAFEVCHPHRIGPAGDPLGAALSGFAPVIEAVPSNAFSLRLGGLPQGYALSPGDMISFDYDPGTGTRRALHRVVEDRAATTLSAFSGYRTGEFEVVPYVRPGAAAGAAVRLVRPACLGVLVPGSVSSGSTRGSVTSGVAFSWRQKLRA</sequence>
<proteinExistence type="predicted"/>
<accession>A0ABS7NBE5</accession>
<dbReference type="RefSeq" id="WP_222507336.1">
    <property type="nucleotide sequence ID" value="NZ_JAHVJA010000001.1"/>
</dbReference>
<gene>
    <name evidence="1" type="ORF">KUV26_03665</name>
</gene>
<keyword evidence="2" id="KW-1185">Reference proteome</keyword>
<comment type="caution">
    <text evidence="1">The sequence shown here is derived from an EMBL/GenBank/DDBJ whole genome shotgun (WGS) entry which is preliminary data.</text>
</comment>
<evidence type="ECO:0000313" key="2">
    <source>
        <dbReference type="Proteomes" id="UP000766629"/>
    </source>
</evidence>
<dbReference type="EMBL" id="JAHVJA010000001">
    <property type="protein sequence ID" value="MBY6138523.1"/>
    <property type="molecule type" value="Genomic_DNA"/>
</dbReference>